<evidence type="ECO:0000256" key="6">
    <source>
        <dbReference type="ARBA" id="ARBA00022842"/>
    </source>
</evidence>
<feature type="domain" description="Nudix hydrolase" evidence="8">
    <location>
        <begin position="58"/>
        <end position="183"/>
    </location>
</feature>
<evidence type="ECO:0000256" key="3">
    <source>
        <dbReference type="ARBA" id="ARBA00005582"/>
    </source>
</evidence>
<dbReference type="GO" id="GO:0044716">
    <property type="term" value="F:8-oxo-GDP phosphatase activity"/>
    <property type="evidence" value="ECO:0007669"/>
    <property type="project" value="TreeGrafter"/>
</dbReference>
<keyword evidence="7" id="KW-0464">Manganese</keyword>
<keyword evidence="10" id="KW-1185">Reference proteome</keyword>
<dbReference type="OrthoDB" id="10005910at2759"/>
<dbReference type="PANTHER" id="PTHR22769">
    <property type="entry name" value="MUTT/NUDIX HYDROLASE"/>
    <property type="match status" value="1"/>
</dbReference>
<comment type="cofactor">
    <cofactor evidence="2">
        <name>Mg(2+)</name>
        <dbReference type="ChEBI" id="CHEBI:18420"/>
    </cofactor>
</comment>
<dbReference type="Gene3D" id="3.90.79.10">
    <property type="entry name" value="Nucleoside Triphosphate Pyrophosphohydrolase"/>
    <property type="match status" value="1"/>
</dbReference>
<gene>
    <name evidence="9" type="ORF">OSB1V03_LOCUS7756</name>
</gene>
<evidence type="ECO:0000313" key="9">
    <source>
        <dbReference type="EMBL" id="CAD7627326.1"/>
    </source>
</evidence>
<evidence type="ECO:0000256" key="7">
    <source>
        <dbReference type="ARBA" id="ARBA00023211"/>
    </source>
</evidence>
<dbReference type="EMBL" id="OC859212">
    <property type="protein sequence ID" value="CAD7627326.1"/>
    <property type="molecule type" value="Genomic_DNA"/>
</dbReference>
<dbReference type="GO" id="GO:0044715">
    <property type="term" value="F:8-oxo-dGDP phosphatase activity"/>
    <property type="evidence" value="ECO:0007669"/>
    <property type="project" value="TreeGrafter"/>
</dbReference>
<organism evidence="9">
    <name type="scientific">Medioppia subpectinata</name>
    <dbReference type="NCBI Taxonomy" id="1979941"/>
    <lineage>
        <taxon>Eukaryota</taxon>
        <taxon>Metazoa</taxon>
        <taxon>Ecdysozoa</taxon>
        <taxon>Arthropoda</taxon>
        <taxon>Chelicerata</taxon>
        <taxon>Arachnida</taxon>
        <taxon>Acari</taxon>
        <taxon>Acariformes</taxon>
        <taxon>Sarcoptiformes</taxon>
        <taxon>Oribatida</taxon>
        <taxon>Brachypylina</taxon>
        <taxon>Oppioidea</taxon>
        <taxon>Oppiidae</taxon>
        <taxon>Medioppia</taxon>
    </lineage>
</organism>
<keyword evidence="4" id="KW-0479">Metal-binding</keyword>
<dbReference type="Proteomes" id="UP000759131">
    <property type="component" value="Unassembled WGS sequence"/>
</dbReference>
<evidence type="ECO:0000256" key="1">
    <source>
        <dbReference type="ARBA" id="ARBA00001936"/>
    </source>
</evidence>
<dbReference type="PROSITE" id="PS00893">
    <property type="entry name" value="NUDIX_BOX"/>
    <property type="match status" value="1"/>
</dbReference>
<dbReference type="InterPro" id="IPR020084">
    <property type="entry name" value="NUDIX_hydrolase_CS"/>
</dbReference>
<sequence>MDSIETKLKRLMNGETIDEDIDGAIDCDYSLDHQIKELAAKGVESHLAADFRPLVGQTVTYIAAAVVFNEKNEVLMMQEAKSSCAGQWYLPAGRVDPNEQISDAVKREVLEETGLLFEPSTLIMVESSQGNWFRFTFVGRIVGGQLKTVAQADSESLQACWVSDISSLSLRSADCLRLIDFGKQYHDNCTVWHKSQFTSIRPHNQMLLRLVCAIRRKDNNRFHVLVSERPSPHLPVCEMNPSRSLHAALKRFMQKIFNADKLPEHRPFGLLTVEHNGIPGKEHDGLCLTVLVVCKVPLEEAVPTTDYTWLQVEPELEGLLMSKLSKFKTLCLNVK</sequence>
<dbReference type="CDD" id="cd04671">
    <property type="entry name" value="NUDIX_8DGDPP_Nudt18"/>
    <property type="match status" value="1"/>
</dbReference>
<evidence type="ECO:0000256" key="4">
    <source>
        <dbReference type="ARBA" id="ARBA00022723"/>
    </source>
</evidence>
<evidence type="ECO:0000256" key="2">
    <source>
        <dbReference type="ARBA" id="ARBA00001946"/>
    </source>
</evidence>
<dbReference type="GO" id="GO:0046872">
    <property type="term" value="F:metal ion binding"/>
    <property type="evidence" value="ECO:0007669"/>
    <property type="project" value="UniProtKB-KW"/>
</dbReference>
<comment type="cofactor">
    <cofactor evidence="1">
        <name>Mn(2+)</name>
        <dbReference type="ChEBI" id="CHEBI:29035"/>
    </cofactor>
</comment>
<keyword evidence="6" id="KW-0460">Magnesium</keyword>
<keyword evidence="5" id="KW-0378">Hydrolase</keyword>
<proteinExistence type="inferred from homology"/>
<accession>A0A7R9KSQ7</accession>
<protein>
    <recommendedName>
        <fullName evidence="8">Nudix hydrolase domain-containing protein</fullName>
    </recommendedName>
</protein>
<reference evidence="9" key="1">
    <citation type="submission" date="2020-11" db="EMBL/GenBank/DDBJ databases">
        <authorList>
            <person name="Tran Van P."/>
        </authorList>
    </citation>
    <scope>NUCLEOTIDE SEQUENCE</scope>
</reference>
<dbReference type="InterPro" id="IPR042970">
    <property type="entry name" value="NUDT18_NUDIX"/>
</dbReference>
<dbReference type="Pfam" id="PF00293">
    <property type="entry name" value="NUDIX"/>
    <property type="match status" value="1"/>
</dbReference>
<dbReference type="InterPro" id="IPR000086">
    <property type="entry name" value="NUDIX_hydrolase_dom"/>
</dbReference>
<dbReference type="PROSITE" id="PS51462">
    <property type="entry name" value="NUDIX"/>
    <property type="match status" value="1"/>
</dbReference>
<dbReference type="InterPro" id="IPR015797">
    <property type="entry name" value="NUDIX_hydrolase-like_dom_sf"/>
</dbReference>
<dbReference type="AlphaFoldDB" id="A0A7R9KSQ7"/>
<name>A0A7R9KSQ7_9ACAR</name>
<dbReference type="EMBL" id="CAJPIZ010004637">
    <property type="protein sequence ID" value="CAG2107756.1"/>
    <property type="molecule type" value="Genomic_DNA"/>
</dbReference>
<evidence type="ECO:0000313" key="10">
    <source>
        <dbReference type="Proteomes" id="UP000759131"/>
    </source>
</evidence>
<evidence type="ECO:0000256" key="5">
    <source>
        <dbReference type="ARBA" id="ARBA00022801"/>
    </source>
</evidence>
<comment type="similarity">
    <text evidence="3">Belongs to the Nudix hydrolase family.</text>
</comment>
<dbReference type="PANTHER" id="PTHR22769:SF56">
    <property type="entry name" value="8-OXO-DGDP PHOSPHATASE NUDT18"/>
    <property type="match status" value="1"/>
</dbReference>
<dbReference type="SUPFAM" id="SSF55811">
    <property type="entry name" value="Nudix"/>
    <property type="match status" value="1"/>
</dbReference>
<evidence type="ECO:0000259" key="8">
    <source>
        <dbReference type="PROSITE" id="PS51462"/>
    </source>
</evidence>